<dbReference type="Pfam" id="PF08635">
    <property type="entry name" value="ox_reductase_C"/>
    <property type="match status" value="2"/>
</dbReference>
<protein>
    <recommendedName>
        <fullName evidence="1">Oxidoreductase putative C-terminal domain-containing protein</fullName>
    </recommendedName>
</protein>
<dbReference type="EMBL" id="LUGG01000019">
    <property type="protein sequence ID" value="OBZ68816.1"/>
    <property type="molecule type" value="Genomic_DNA"/>
</dbReference>
<feature type="domain" description="Oxidoreductase putative C-terminal" evidence="1">
    <location>
        <begin position="771"/>
        <end position="819"/>
    </location>
</feature>
<dbReference type="SUPFAM" id="SSF55347">
    <property type="entry name" value="Glyceraldehyde-3-phosphate dehydrogenase-like, C-terminal domain"/>
    <property type="match status" value="2"/>
</dbReference>
<dbReference type="PANTHER" id="PTHR43249">
    <property type="entry name" value="UDP-N-ACETYL-2-AMINO-2-DEOXY-D-GLUCURONATE OXIDASE"/>
    <property type="match status" value="1"/>
</dbReference>
<dbReference type="PANTHER" id="PTHR43249:SF1">
    <property type="entry name" value="D-GLUCOSIDE 3-DEHYDROGENASE"/>
    <property type="match status" value="1"/>
</dbReference>
<dbReference type="InterPro" id="IPR013944">
    <property type="entry name" value="OxRdtase_put_C"/>
</dbReference>
<dbReference type="GO" id="GO:0000166">
    <property type="term" value="F:nucleotide binding"/>
    <property type="evidence" value="ECO:0007669"/>
    <property type="project" value="InterPro"/>
</dbReference>
<organism evidence="2 3">
    <name type="scientific">Grifola frondosa</name>
    <name type="common">Maitake</name>
    <name type="synonym">Polyporus frondosus</name>
    <dbReference type="NCBI Taxonomy" id="5627"/>
    <lineage>
        <taxon>Eukaryota</taxon>
        <taxon>Fungi</taxon>
        <taxon>Dikarya</taxon>
        <taxon>Basidiomycota</taxon>
        <taxon>Agaricomycotina</taxon>
        <taxon>Agaricomycetes</taxon>
        <taxon>Polyporales</taxon>
        <taxon>Grifolaceae</taxon>
        <taxon>Grifola</taxon>
    </lineage>
</organism>
<gene>
    <name evidence="2" type="ORF">A0H81_10998</name>
</gene>
<sequence>MSQVIHPGTLTFHFNVLLIGAGEINFGSVEGPWNHTLRLESILPSRLKVVAIVDPDIERATSALAAKLSSKAAEAYKGCQICPTVAAAASLLLPEQSPRLVIVGAPPSARGTDLPGQDLELQILKGFPRCALFVEKPPWWDKTRFGGPIIEQATHFCDLSRFFGGDVILSSVTAHTVEHDELPGNLSAQRFNENQILPSNRIPRLTSATWKYRNGAVGALTHVIALHGMCTTYDTEFEVYADGYRFKLVDPYNAPVLYVRRPGHATDAVHTFEEDDPFRTELSVFISAIEDRKTWQGSIQSSYEDAIKTYELPFLSALLRPRNMNFPVLTPVLYSHPFSRVYQTLWGKRDTANEQIFETRTLEYREVRSIGEDDVMDVDSPIQTFEFKVMKLGTFTFDLYPEYILIREEYDAMLQEIEIYHSEVERGGGIIITGQPGIGKSLLLIYILFKKLLAEEPVLFQPDNPNEIIIFCEAGVFSYPAMSSPRYLAKFAETHGVSRAIALVDSNDKINNPPICILNPSPIFVVQTPSPAHEHRRWSKEKKHVATHVMRPWSWSEILAGSFDSNDYHRPAAADHFSFDAFIVDADTNTPTLFQMTLTEGRDIKSIELDNLQRCLGAGLEASKQRPWNFIFVVPDGQPFVGWTDTLKWAEKLSVYVIAFSESALDILWRDLDGLLPLLKVLSSSFKQVGLRSEGFVLFSVEIYRTQNEQVFRDTADVFAGCAKAPRTVKLISMVGKTLSGGPIIEQATHFCDLSRFFGGDVILSSVTAHTNQILPSNRIPRLTSATWKYRNGAVGALTHVVALHGTMFDMEFEVYADGCRLTLVNLLGYPIRVI</sequence>
<evidence type="ECO:0000313" key="2">
    <source>
        <dbReference type="EMBL" id="OBZ68816.1"/>
    </source>
</evidence>
<reference evidence="2 3" key="1">
    <citation type="submission" date="2016-03" db="EMBL/GenBank/DDBJ databases">
        <title>Whole genome sequencing of Grifola frondosa 9006-11.</title>
        <authorList>
            <person name="Min B."/>
            <person name="Park H."/>
            <person name="Kim J.-G."/>
            <person name="Cho H."/>
            <person name="Oh Y.-L."/>
            <person name="Kong W.-S."/>
            <person name="Choi I.-G."/>
        </authorList>
    </citation>
    <scope>NUCLEOTIDE SEQUENCE [LARGE SCALE GENOMIC DNA]</scope>
    <source>
        <strain evidence="2 3">9006-11</strain>
    </source>
</reference>
<dbReference type="Proteomes" id="UP000092993">
    <property type="component" value="Unassembled WGS sequence"/>
</dbReference>
<dbReference type="AlphaFoldDB" id="A0A1C7LX48"/>
<evidence type="ECO:0000259" key="1">
    <source>
        <dbReference type="Pfam" id="PF08635"/>
    </source>
</evidence>
<comment type="caution">
    <text evidence="2">The sequence shown here is derived from an EMBL/GenBank/DDBJ whole genome shotgun (WGS) entry which is preliminary data.</text>
</comment>
<proteinExistence type="predicted"/>
<dbReference type="Gene3D" id="3.30.360.10">
    <property type="entry name" value="Dihydrodipicolinate Reductase, domain 2"/>
    <property type="match status" value="2"/>
</dbReference>
<name>A0A1C7LX48_GRIFR</name>
<dbReference type="InterPro" id="IPR052515">
    <property type="entry name" value="Gfo/Idh/MocA_Oxidoreductase"/>
</dbReference>
<accession>A0A1C7LX48</accession>
<dbReference type="OrthoDB" id="19861at2759"/>
<dbReference type="STRING" id="5627.A0A1C7LX48"/>
<feature type="domain" description="Oxidoreductase putative C-terminal" evidence="1">
    <location>
        <begin position="135"/>
        <end position="244"/>
    </location>
</feature>
<keyword evidence="3" id="KW-1185">Reference proteome</keyword>
<evidence type="ECO:0000313" key="3">
    <source>
        <dbReference type="Proteomes" id="UP000092993"/>
    </source>
</evidence>